<dbReference type="EMBL" id="LASV01000048">
    <property type="protein sequence ID" value="KKA24807.1"/>
    <property type="molecule type" value="Genomic_DNA"/>
</dbReference>
<accession>A0A0F4Z2S3</accession>
<evidence type="ECO:0000256" key="5">
    <source>
        <dbReference type="SAM" id="MobiDB-lite"/>
    </source>
</evidence>
<dbReference type="InterPro" id="IPR045863">
    <property type="entry name" value="CorA_TM1_TM2"/>
</dbReference>
<organism evidence="7 8">
    <name type="scientific">Rasamsonia emersonii (strain ATCC 16479 / CBS 393.64 / IMI 116815)</name>
    <dbReference type="NCBI Taxonomy" id="1408163"/>
    <lineage>
        <taxon>Eukaryota</taxon>
        <taxon>Fungi</taxon>
        <taxon>Dikarya</taxon>
        <taxon>Ascomycota</taxon>
        <taxon>Pezizomycotina</taxon>
        <taxon>Eurotiomycetes</taxon>
        <taxon>Eurotiomycetidae</taxon>
        <taxon>Eurotiales</taxon>
        <taxon>Trichocomaceae</taxon>
        <taxon>Rasamsonia</taxon>
    </lineage>
</organism>
<evidence type="ECO:0000256" key="4">
    <source>
        <dbReference type="ARBA" id="ARBA00023136"/>
    </source>
</evidence>
<dbReference type="GO" id="GO:0016020">
    <property type="term" value="C:membrane"/>
    <property type="evidence" value="ECO:0007669"/>
    <property type="project" value="UniProtKB-SubCell"/>
</dbReference>
<feature type="region of interest" description="Disordered" evidence="5">
    <location>
        <begin position="783"/>
        <end position="811"/>
    </location>
</feature>
<dbReference type="GeneID" id="25313517"/>
<evidence type="ECO:0000313" key="8">
    <source>
        <dbReference type="Proteomes" id="UP000053958"/>
    </source>
</evidence>
<dbReference type="Pfam" id="PF01544">
    <property type="entry name" value="CorA"/>
    <property type="match status" value="1"/>
</dbReference>
<comment type="caution">
    <text evidence="7">The sequence shown here is derived from an EMBL/GenBank/DDBJ whole genome shotgun (WGS) entry which is preliminary data.</text>
</comment>
<keyword evidence="8" id="KW-1185">Reference proteome</keyword>
<feature type="compositionally biased region" description="Low complexity" evidence="5">
    <location>
        <begin position="12"/>
        <end position="45"/>
    </location>
</feature>
<dbReference type="SUPFAM" id="SSF144083">
    <property type="entry name" value="Magnesium transport protein CorA, transmembrane region"/>
    <property type="match status" value="1"/>
</dbReference>
<dbReference type="AlphaFoldDB" id="A0A0F4Z2S3"/>
<keyword evidence="2 6" id="KW-0812">Transmembrane</keyword>
<evidence type="ECO:0008006" key="9">
    <source>
        <dbReference type="Google" id="ProtNLM"/>
    </source>
</evidence>
<feature type="transmembrane region" description="Helical" evidence="6">
    <location>
        <begin position="505"/>
        <end position="526"/>
    </location>
</feature>
<dbReference type="STRING" id="1408163.A0A0F4Z2S3"/>
<dbReference type="InterPro" id="IPR002523">
    <property type="entry name" value="MgTranspt_CorA/ZnTranspt_ZntB"/>
</dbReference>
<dbReference type="GO" id="GO:0046873">
    <property type="term" value="F:metal ion transmembrane transporter activity"/>
    <property type="evidence" value="ECO:0007669"/>
    <property type="project" value="InterPro"/>
</dbReference>
<evidence type="ECO:0000256" key="6">
    <source>
        <dbReference type="SAM" id="Phobius"/>
    </source>
</evidence>
<sequence>MTMSDDNDASAKKTPPATATATAPAPPVTVTETSTSTSPTDGGTTRVEDEDEDEDQQQGQRSSKGRVFAVKKMIIRTIFLTRGVDNTGSHIRKVTAQEIYSLDALRRFYRHHHNQQNHNQQDEPALRVIHVQNAQWATQFLLRKFNIDSNSNFSSKNNRNNDNDLVGTDFGRYVRFKKPELRGGKPFLNGKTWKVQYDPWRGVSRTSFGLDYVKTSRTRDPVTATTVTDESDRLVRLNSYDENDEPVCIHDVYVQRVSCYIQHKMAVSEIPLDEIDIKDPYVYDGGTKDSDNVIANGDLKDKDIPRLGTLDNSNAIIIFDNSHSGSIEDTLIAARREWECRWRRLPFHLAFESRDPVAANDEQLALQCCKAIMSDVFKAVIATWDGFLDKAVTHVSILEDRIYDHPADESRAPELWSNSSLWLKVEKLLNVHISVMHDMRTQLHELTDDVDPEDNWLDDIPGEFDRLTNLVTEDLVKPTESMISLLYQSVSIRDSRHSLELGVSMWRLSWITFIFLPLTFIVGFFGMNVDTFANNPSIKWYFVAAIPFMIVVLAVYFLMKRLASSRHRQTPYQRAVYERFFHEMARTNPALWSRTGPRDHVVPKGRIARLKWALIRSWLRPEKTIRVAHDDDGGNILTGGILACGDGGGGGLDTISRIKRYLSRRWTEQIQRSFVLDTEMGPMMTTTMDDDLDGGEDPASGDHSVGDGLVEVAEILAAPAAPAAGQPGNTNTNNNTAKHDPSRLSIPGSGQHIKLLQGEAAAAAAAVIDDPSNINIIAAAIQRHQRRSRSNSSGQRRWSSSSAGRTSGVMVEKEDAEWLHEQGRQGLLYVYMYYSTDVTVVNQSISLRLRMNEID</sequence>
<feature type="transmembrane region" description="Helical" evidence="6">
    <location>
        <begin position="538"/>
        <end position="559"/>
    </location>
</feature>
<feature type="compositionally biased region" description="Low complexity" evidence="5">
    <location>
        <begin position="720"/>
        <end position="736"/>
    </location>
</feature>
<dbReference type="OrthoDB" id="194358at2759"/>
<keyword evidence="3 6" id="KW-1133">Transmembrane helix</keyword>
<evidence type="ECO:0000256" key="3">
    <source>
        <dbReference type="ARBA" id="ARBA00022989"/>
    </source>
</evidence>
<gene>
    <name evidence="7" type="ORF">T310_1166</name>
</gene>
<evidence type="ECO:0000256" key="2">
    <source>
        <dbReference type="ARBA" id="ARBA00022692"/>
    </source>
</evidence>
<dbReference type="Gene3D" id="1.20.58.340">
    <property type="entry name" value="Magnesium transport protein CorA, transmembrane region"/>
    <property type="match status" value="1"/>
</dbReference>
<evidence type="ECO:0000256" key="1">
    <source>
        <dbReference type="ARBA" id="ARBA00004141"/>
    </source>
</evidence>
<protein>
    <recommendedName>
        <fullName evidence="9">CorA family metal ion transporter</fullName>
    </recommendedName>
</protein>
<feature type="region of interest" description="Disordered" evidence="5">
    <location>
        <begin position="720"/>
        <end position="743"/>
    </location>
</feature>
<evidence type="ECO:0000313" key="7">
    <source>
        <dbReference type="EMBL" id="KKA24807.1"/>
    </source>
</evidence>
<feature type="compositionally biased region" description="Low complexity" evidence="5">
    <location>
        <begin position="790"/>
        <end position="802"/>
    </location>
</feature>
<keyword evidence="4 6" id="KW-0472">Membrane</keyword>
<name>A0A0F4Z2S3_RASE3</name>
<proteinExistence type="predicted"/>
<comment type="subcellular location">
    <subcellularLocation>
        <location evidence="1">Membrane</location>
        <topology evidence="1">Multi-pass membrane protein</topology>
    </subcellularLocation>
</comment>
<dbReference type="RefSeq" id="XP_013331419.1">
    <property type="nucleotide sequence ID" value="XM_013475965.1"/>
</dbReference>
<reference evidence="7 8" key="1">
    <citation type="submission" date="2015-04" db="EMBL/GenBank/DDBJ databases">
        <authorList>
            <person name="Heijne W.H."/>
            <person name="Fedorova N.D."/>
            <person name="Nierman W.C."/>
            <person name="Vollebregt A.W."/>
            <person name="Zhao Z."/>
            <person name="Wu L."/>
            <person name="Kumar M."/>
            <person name="Stam H."/>
            <person name="van den Berg M.A."/>
            <person name="Pel H.J."/>
        </authorList>
    </citation>
    <scope>NUCLEOTIDE SEQUENCE [LARGE SCALE GENOMIC DNA]</scope>
    <source>
        <strain evidence="7 8">CBS 393.64</strain>
    </source>
</reference>
<dbReference type="Proteomes" id="UP000053958">
    <property type="component" value="Unassembled WGS sequence"/>
</dbReference>
<feature type="region of interest" description="Disordered" evidence="5">
    <location>
        <begin position="1"/>
        <end position="65"/>
    </location>
</feature>